<evidence type="ECO:0000313" key="6">
    <source>
        <dbReference type="Proteomes" id="UP001218218"/>
    </source>
</evidence>
<gene>
    <name evidence="5" type="ORF">DFH08DRAFT_679008</name>
</gene>
<dbReference type="SUPFAM" id="SSF88723">
    <property type="entry name" value="PIN domain-like"/>
    <property type="match status" value="1"/>
</dbReference>
<dbReference type="Proteomes" id="UP001218218">
    <property type="component" value="Unassembled WGS sequence"/>
</dbReference>
<dbReference type="CDD" id="cd09870">
    <property type="entry name" value="PIN_YEN1"/>
    <property type="match status" value="1"/>
</dbReference>
<dbReference type="PRINTS" id="PR00853">
    <property type="entry name" value="XPGRADSUPER"/>
</dbReference>
<dbReference type="InterPro" id="IPR006084">
    <property type="entry name" value="XPG/Rad2"/>
</dbReference>
<dbReference type="EMBL" id="JARIHO010000002">
    <property type="protein sequence ID" value="KAJ7366203.1"/>
    <property type="molecule type" value="Genomic_DNA"/>
</dbReference>
<dbReference type="PANTHER" id="PTHR11081">
    <property type="entry name" value="FLAP ENDONUCLEASE FAMILY MEMBER"/>
    <property type="match status" value="1"/>
</dbReference>
<evidence type="ECO:0000313" key="5">
    <source>
        <dbReference type="EMBL" id="KAJ7366203.1"/>
    </source>
</evidence>
<sequence length="371" mass="41183">MGVPPLWDLLKVTVEKRSLLNLSTKQGFDTNRRRLRTLLVGIDISIRIEACIHARAGNQITALETIFYQLCNLLEAPVTPVFVFDGPGRPAVKRGIHRVRNNPLWIINHLKELLTAFGYHFYTAPGEAEAELAQLNRLGFIDAVISEDSDTIVFGAPCVIRTSGPYVTDASQIYTSAAISAHPLYLDDDGLLLFVLLVGGDYARGLAHCGPKIATALAQCGFGRDLRRILKTFGGAELQEELGLWREALKAELKSNGSGHLDKRYPKLANEVDSSFPNLDVAELYMDPLTSWSSRFSGAAPETSQWTPREPHVDQVSSFCVAHFGWESILLDRLKANFWPGVASRMLFSVHKLCSRLHLSSNDCFQEVPHL</sequence>
<evidence type="ECO:0000256" key="2">
    <source>
        <dbReference type="ARBA" id="ARBA00022801"/>
    </source>
</evidence>
<proteinExistence type="predicted"/>
<dbReference type="SUPFAM" id="SSF47807">
    <property type="entry name" value="5' to 3' exonuclease, C-terminal subdomain"/>
    <property type="match status" value="1"/>
</dbReference>
<evidence type="ECO:0000259" key="4">
    <source>
        <dbReference type="SMART" id="SM00485"/>
    </source>
</evidence>
<feature type="domain" description="XPG-I" evidence="3">
    <location>
        <begin position="115"/>
        <end position="196"/>
    </location>
</feature>
<keyword evidence="6" id="KW-1185">Reference proteome</keyword>
<protein>
    <submittedName>
        <fullName evidence="5">PIN domain-like protein</fullName>
    </submittedName>
</protein>
<comment type="caution">
    <text evidence="5">The sequence shown here is derived from an EMBL/GenBank/DDBJ whole genome shotgun (WGS) entry which is preliminary data.</text>
</comment>
<dbReference type="Gene3D" id="3.40.50.1010">
    <property type="entry name" value="5'-nuclease"/>
    <property type="match status" value="2"/>
</dbReference>
<dbReference type="Pfam" id="PF00867">
    <property type="entry name" value="XPG_I"/>
    <property type="match status" value="1"/>
</dbReference>
<dbReference type="InterPro" id="IPR006085">
    <property type="entry name" value="XPG_DNA_repair_N"/>
</dbReference>
<keyword evidence="1" id="KW-0540">Nuclease</keyword>
<dbReference type="InterPro" id="IPR006086">
    <property type="entry name" value="XPG-I_dom"/>
</dbReference>
<reference evidence="5" key="1">
    <citation type="submission" date="2023-03" db="EMBL/GenBank/DDBJ databases">
        <title>Massive genome expansion in bonnet fungi (Mycena s.s.) driven by repeated elements and novel gene families across ecological guilds.</title>
        <authorList>
            <consortium name="Lawrence Berkeley National Laboratory"/>
            <person name="Harder C.B."/>
            <person name="Miyauchi S."/>
            <person name="Viragh M."/>
            <person name="Kuo A."/>
            <person name="Thoen E."/>
            <person name="Andreopoulos B."/>
            <person name="Lu D."/>
            <person name="Skrede I."/>
            <person name="Drula E."/>
            <person name="Henrissat B."/>
            <person name="Morin E."/>
            <person name="Kohler A."/>
            <person name="Barry K."/>
            <person name="LaButti K."/>
            <person name="Morin E."/>
            <person name="Salamov A."/>
            <person name="Lipzen A."/>
            <person name="Mereny Z."/>
            <person name="Hegedus B."/>
            <person name="Baldrian P."/>
            <person name="Stursova M."/>
            <person name="Weitz H."/>
            <person name="Taylor A."/>
            <person name="Grigoriev I.V."/>
            <person name="Nagy L.G."/>
            <person name="Martin F."/>
            <person name="Kauserud H."/>
        </authorList>
    </citation>
    <scope>NUCLEOTIDE SEQUENCE</scope>
    <source>
        <strain evidence="5">CBHHK002</strain>
    </source>
</reference>
<dbReference type="GO" id="GO:0017108">
    <property type="term" value="F:5'-flap endonuclease activity"/>
    <property type="evidence" value="ECO:0007669"/>
    <property type="project" value="TreeGrafter"/>
</dbReference>
<dbReference type="InterPro" id="IPR036279">
    <property type="entry name" value="5-3_exonuclease_C_sf"/>
</dbReference>
<keyword evidence="2" id="KW-0378">Hydrolase</keyword>
<feature type="domain" description="XPG N-terminal" evidence="4">
    <location>
        <begin position="1"/>
        <end position="102"/>
    </location>
</feature>
<dbReference type="AlphaFoldDB" id="A0AAD7AQL6"/>
<organism evidence="5 6">
    <name type="scientific">Mycena albidolilacea</name>
    <dbReference type="NCBI Taxonomy" id="1033008"/>
    <lineage>
        <taxon>Eukaryota</taxon>
        <taxon>Fungi</taxon>
        <taxon>Dikarya</taxon>
        <taxon>Basidiomycota</taxon>
        <taxon>Agaricomycotina</taxon>
        <taxon>Agaricomycetes</taxon>
        <taxon>Agaricomycetidae</taxon>
        <taxon>Agaricales</taxon>
        <taxon>Marasmiineae</taxon>
        <taxon>Mycenaceae</taxon>
        <taxon>Mycena</taxon>
    </lineage>
</organism>
<name>A0AAD7AQL6_9AGAR</name>
<evidence type="ECO:0000256" key="1">
    <source>
        <dbReference type="ARBA" id="ARBA00022722"/>
    </source>
</evidence>
<dbReference type="SMART" id="SM00484">
    <property type="entry name" value="XPGI"/>
    <property type="match status" value="1"/>
</dbReference>
<accession>A0AAD7AQL6</accession>
<dbReference type="Pfam" id="PF00752">
    <property type="entry name" value="XPG_N"/>
    <property type="match status" value="1"/>
</dbReference>
<dbReference type="InterPro" id="IPR029060">
    <property type="entry name" value="PIN-like_dom_sf"/>
</dbReference>
<dbReference type="GO" id="GO:0006281">
    <property type="term" value="P:DNA repair"/>
    <property type="evidence" value="ECO:0007669"/>
    <property type="project" value="UniProtKB-ARBA"/>
</dbReference>
<dbReference type="PANTHER" id="PTHR11081:SF75">
    <property type="entry name" value="ENDONUCLEASE, PUTATIVE (AFU_ORTHOLOGUE AFUA_3G13260)-RELATED"/>
    <property type="match status" value="1"/>
</dbReference>
<dbReference type="SMART" id="SM00485">
    <property type="entry name" value="XPGN"/>
    <property type="match status" value="1"/>
</dbReference>
<evidence type="ECO:0000259" key="3">
    <source>
        <dbReference type="SMART" id="SM00484"/>
    </source>
</evidence>